<dbReference type="AlphaFoldDB" id="A0A095XUH2"/>
<feature type="region of interest" description="Disordered" evidence="1">
    <location>
        <begin position="693"/>
        <end position="712"/>
    </location>
</feature>
<feature type="domain" description="GGDEF" evidence="3">
    <location>
        <begin position="848"/>
        <end position="981"/>
    </location>
</feature>
<dbReference type="PANTHER" id="PTHR33121:SF23">
    <property type="entry name" value="CYCLIC DI-GMP PHOSPHODIESTERASE PDEB"/>
    <property type="match status" value="1"/>
</dbReference>
<dbReference type="CDD" id="cd01948">
    <property type="entry name" value="EAL"/>
    <property type="match status" value="1"/>
</dbReference>
<dbReference type="SUPFAM" id="SSF55073">
    <property type="entry name" value="Nucleotide cyclase"/>
    <property type="match status" value="1"/>
</dbReference>
<dbReference type="InterPro" id="IPR001633">
    <property type="entry name" value="EAL_dom"/>
</dbReference>
<dbReference type="HOGENOM" id="CLU_006876_0_0_6"/>
<dbReference type="Gene3D" id="3.20.20.450">
    <property type="entry name" value="EAL domain"/>
    <property type="match status" value="1"/>
</dbReference>
<dbReference type="InterPro" id="IPR012434">
    <property type="entry name" value="DUF1631"/>
</dbReference>
<dbReference type="InterPro" id="IPR035919">
    <property type="entry name" value="EAL_sf"/>
</dbReference>
<dbReference type="Pfam" id="PF00563">
    <property type="entry name" value="EAL"/>
    <property type="match status" value="1"/>
</dbReference>
<dbReference type="GO" id="GO:0071111">
    <property type="term" value="F:cyclic-guanylate-specific phosphodiesterase activity"/>
    <property type="evidence" value="ECO:0007669"/>
    <property type="project" value="InterPro"/>
</dbReference>
<dbReference type="InterPro" id="IPR029787">
    <property type="entry name" value="Nucleotide_cyclase"/>
</dbReference>
<feature type="region of interest" description="Disordered" evidence="1">
    <location>
        <begin position="321"/>
        <end position="390"/>
    </location>
</feature>
<dbReference type="PROSITE" id="PS50883">
    <property type="entry name" value="EAL"/>
    <property type="match status" value="1"/>
</dbReference>
<dbReference type="Pfam" id="PF07793">
    <property type="entry name" value="DUF1631"/>
    <property type="match status" value="1"/>
</dbReference>
<protein>
    <submittedName>
        <fullName evidence="4">Uncharacterized protein</fullName>
    </submittedName>
</protein>
<evidence type="ECO:0000259" key="3">
    <source>
        <dbReference type="PROSITE" id="PS50887"/>
    </source>
</evidence>
<dbReference type="Gene3D" id="3.30.70.270">
    <property type="match status" value="1"/>
</dbReference>
<feature type="domain" description="EAL" evidence="2">
    <location>
        <begin position="993"/>
        <end position="1251"/>
    </location>
</feature>
<feature type="compositionally biased region" description="Basic and acidic residues" evidence="1">
    <location>
        <begin position="323"/>
        <end position="335"/>
    </location>
</feature>
<accession>A0A095XUH2</accession>
<keyword evidence="5" id="KW-1185">Reference proteome</keyword>
<dbReference type="Proteomes" id="UP000029640">
    <property type="component" value="Unassembled WGS sequence"/>
</dbReference>
<sequence>MDSSQRPDPTALRAWLQLPGGALSAGQLAIGGARAVVFTSDDALFDSWPEDQPGKLLVGDDPQTAASYPVALNGMAGNGLDLTITGAFTAAAAAGLGMPADFPYDSAGAGRLLAHFMDDGTGQLEDLLRAYLVDLGDRLFELATTPGRGTYDRQQYHDALGFLKRDSDTLVGTFRKRLATSLANPERDAGDGTTDAMATALGLVGFMEMEERLAIDRMVSEALDRYRLELEALTLRTGDLLGFGAAGVKTPFHPLYLCRAVDEGLRAVGFAEAPLVDALNLFHRLVMRCLDGFYGALNGKLAASGLRPDLEKALNRTGSILHRTSEHTPHLKEQAPGESDTPEPSGATEQGDQRHRSARSERRVASGPRRSSGMGGRTAQQPRLEPKELHSALQHALVRPENPGAGERASEEELEAMLARLQHQEPAAASSLRERLDAEGSEPGSNADGQLAFVDSVFERLGRGDVINARLQPDLERLRVPLARLALREPTVFADAENPAHQVIDALARLAAPGNYPNPGLARRIAALTERIATDYDGDAEVFERAGEELGDLLAQQEGTVERNVQRVVDGMAGQEQLRAAHRHVAAFIADTLGGERAPRALLELLDAGFRDLLVQTALREGTDSHDWAQLAGRLGELRSVLQAAGDGDGDLARARAVQPAVREVDEAIRAAQPGNVAHSAVLREILDIAGGQQPLETSPAPEPPADGTIPEARLDDLPRLRRWLKRVEDLRAGTVISYRGADGERRRMRLAWISKDGERYVFVNDQGRKIAELSRLQLARKLSHGLKPPAPVEGMSLLHRSVFDTLAGAREELGAARERDAVTTLPGDRRLLKELERAVQHAQQQEARHGFLCLAIDAFHLVDELYDQVDGDRILAEFAQRLSRLHERRSLTGRLGDDQFGILLLYRDREESLALAETLCGDFAREPLEVAGEAITFTVSIGVSPIDVATDSAASVLEVARGALDEARGAGGNRALAAAPARPGEGQAGRDRAARQAAVRDAIGEERLMLRAQPIVRRAADDAQPTSRHYEVLLAVRGEDGEPVSPGPFIEEAERAGAMGLVDRWVIREVCAWISTLMDRQRQVPEVSVNLSGQSLRDDDFTDYVLAQLSEFGVGTSKLCFEFTEAGAAENLTKAADFVRTLGNVGCKFSLDDYGSNPADHDYLRQLPVDYVKIDGSLVRQIHENEADRALVRAINDLAHFLGQETIAECVETPEAVAPLQEIGIDLLQGWGVGMPRSLDEVARELRPLET</sequence>
<dbReference type="SMART" id="SM00267">
    <property type="entry name" value="GGDEF"/>
    <property type="match status" value="1"/>
</dbReference>
<dbReference type="EMBL" id="AUVB01000058">
    <property type="protein sequence ID" value="KGE03341.1"/>
    <property type="molecule type" value="Genomic_DNA"/>
</dbReference>
<dbReference type="InterPro" id="IPR050706">
    <property type="entry name" value="Cyclic-di-GMP_PDE-like"/>
</dbReference>
<dbReference type="PANTHER" id="PTHR33121">
    <property type="entry name" value="CYCLIC DI-GMP PHOSPHODIESTERASE PDEF"/>
    <property type="match status" value="1"/>
</dbReference>
<evidence type="ECO:0000259" key="2">
    <source>
        <dbReference type="PROSITE" id="PS50883"/>
    </source>
</evidence>
<comment type="caution">
    <text evidence="4">The sequence shown here is derived from an EMBL/GenBank/DDBJ whole genome shotgun (WGS) entry which is preliminary data.</text>
</comment>
<evidence type="ECO:0000313" key="4">
    <source>
        <dbReference type="EMBL" id="KGE03341.1"/>
    </source>
</evidence>
<dbReference type="SUPFAM" id="SSF141868">
    <property type="entry name" value="EAL domain-like"/>
    <property type="match status" value="1"/>
</dbReference>
<evidence type="ECO:0000313" key="5">
    <source>
        <dbReference type="Proteomes" id="UP000029640"/>
    </source>
</evidence>
<feature type="region of interest" description="Disordered" evidence="1">
    <location>
        <begin position="423"/>
        <end position="449"/>
    </location>
</feature>
<dbReference type="NCBIfam" id="TIGR00254">
    <property type="entry name" value="GGDEF"/>
    <property type="match status" value="1"/>
</dbReference>
<organism evidence="4 5">
    <name type="scientific">Pseudohaliea rubra DSM 19751</name>
    <dbReference type="NCBI Taxonomy" id="1265313"/>
    <lineage>
        <taxon>Bacteria</taxon>
        <taxon>Pseudomonadati</taxon>
        <taxon>Pseudomonadota</taxon>
        <taxon>Gammaproteobacteria</taxon>
        <taxon>Cellvibrionales</taxon>
        <taxon>Halieaceae</taxon>
        <taxon>Pseudohaliea</taxon>
    </lineage>
</organism>
<proteinExistence type="predicted"/>
<reference evidence="4 5" key="1">
    <citation type="journal article" date="2014" name="Genome Announc.">
        <title>Genome Sequence of Gammaproteobacterial Pseudohaliea rubra Type Strain DSM 19751, Isolated from Coastal Seawater of the Mediterranean Sea.</title>
        <authorList>
            <person name="Spring S."/>
            <person name="Fiebig A."/>
            <person name="Riedel T."/>
            <person name="Goker M."/>
            <person name="Klenk H.P."/>
        </authorList>
    </citation>
    <scope>NUCLEOTIDE SEQUENCE [LARGE SCALE GENOMIC DNA]</scope>
    <source>
        <strain evidence="4 5">DSM 19751</strain>
    </source>
</reference>
<dbReference type="InterPro" id="IPR043128">
    <property type="entry name" value="Rev_trsase/Diguanyl_cyclase"/>
</dbReference>
<dbReference type="PROSITE" id="PS50887">
    <property type="entry name" value="GGDEF"/>
    <property type="match status" value="1"/>
</dbReference>
<dbReference type="RefSeq" id="WP_035517387.1">
    <property type="nucleotide sequence ID" value="NZ_KN234778.1"/>
</dbReference>
<dbReference type="CDD" id="cd01949">
    <property type="entry name" value="GGDEF"/>
    <property type="match status" value="1"/>
</dbReference>
<dbReference type="Pfam" id="PF00990">
    <property type="entry name" value="GGDEF"/>
    <property type="match status" value="1"/>
</dbReference>
<name>A0A095XUH2_9GAMM</name>
<dbReference type="eggNOG" id="COG5001">
    <property type="taxonomic scope" value="Bacteria"/>
</dbReference>
<dbReference type="SMART" id="SM00052">
    <property type="entry name" value="EAL"/>
    <property type="match status" value="1"/>
</dbReference>
<gene>
    <name evidence="4" type="ORF">HRUBRA_02091</name>
</gene>
<dbReference type="InterPro" id="IPR000160">
    <property type="entry name" value="GGDEF_dom"/>
</dbReference>
<evidence type="ECO:0000256" key="1">
    <source>
        <dbReference type="SAM" id="MobiDB-lite"/>
    </source>
</evidence>
<dbReference type="STRING" id="1265313.HRUBRA_02091"/>
<feature type="compositionally biased region" description="Basic and acidic residues" evidence="1">
    <location>
        <begin position="351"/>
        <end position="364"/>
    </location>
</feature>